<dbReference type="GO" id="GO:0008206">
    <property type="term" value="P:bile acid metabolic process"/>
    <property type="evidence" value="ECO:0007669"/>
    <property type="project" value="UniProtKB-ARBA"/>
</dbReference>
<evidence type="ECO:0000256" key="2">
    <source>
        <dbReference type="ARBA" id="ARBA00023002"/>
    </source>
</evidence>
<dbReference type="Proteomes" id="UP000503330">
    <property type="component" value="Chromosome"/>
</dbReference>
<dbReference type="PANTHER" id="PTHR24321">
    <property type="entry name" value="DEHYDROGENASES, SHORT CHAIN"/>
    <property type="match status" value="1"/>
</dbReference>
<accession>A0AAP9MFF9</accession>
<evidence type="ECO:0000313" key="3">
    <source>
        <dbReference type="EMBL" id="QJA03635.1"/>
    </source>
</evidence>
<dbReference type="PANTHER" id="PTHR24321:SF8">
    <property type="entry name" value="ESTRADIOL 17-BETA-DEHYDROGENASE 8-RELATED"/>
    <property type="match status" value="1"/>
</dbReference>
<dbReference type="AlphaFoldDB" id="A0AAP9MFF9"/>
<reference evidence="3 4" key="1">
    <citation type="submission" date="2020-02" db="EMBL/GenBank/DDBJ databases">
        <authorList>
            <person name="Kociolek L.K."/>
            <person name="Ozer E.A."/>
        </authorList>
    </citation>
    <scope>NUCLEOTIDE SEQUENCE [LARGE SCALE GENOMIC DNA]</scope>
    <source>
        <strain evidence="3 4">ATCC 14501</strain>
    </source>
</reference>
<dbReference type="CDD" id="cd05233">
    <property type="entry name" value="SDR_c"/>
    <property type="match status" value="1"/>
</dbReference>
<dbReference type="PRINTS" id="PR00081">
    <property type="entry name" value="GDHRDH"/>
</dbReference>
<proteinExistence type="inferred from homology"/>
<sequence length="245" mass="26311">MSELQMQGRVALVSGAASGMGEAVARRFLAMGASVVGFSLEKECGIDHKNFRYISGDITAYAACVDAVSRTVTEFGKLDSLVNCAGIVHEGGLETTDPMVFERVLRINTCGTFYICKAAIPYLKKQKSTIVNISSDMSIKPLADRIAYNPSKAAVNMLSECIALEYAPMVRCNAILPGIIDTPMIQKRLAAAAQPKQLQKEYQGLYALQRIGTTEDIVDSVVFLSTAQSDWITGICLPVCGGPAV</sequence>
<evidence type="ECO:0000256" key="1">
    <source>
        <dbReference type="ARBA" id="ARBA00006484"/>
    </source>
</evidence>
<dbReference type="PRINTS" id="PR00080">
    <property type="entry name" value="SDRFAMILY"/>
</dbReference>
<keyword evidence="2" id="KW-0560">Oxidoreductase</keyword>
<organism evidence="3 4">
    <name type="scientific">Clostridium innocuum</name>
    <dbReference type="NCBI Taxonomy" id="1522"/>
    <lineage>
        <taxon>Bacteria</taxon>
        <taxon>Bacillati</taxon>
        <taxon>Bacillota</taxon>
        <taxon>Clostridia</taxon>
        <taxon>Eubacteriales</taxon>
        <taxon>Clostridiaceae</taxon>
        <taxon>Clostridium</taxon>
    </lineage>
</organism>
<dbReference type="Gene3D" id="3.40.50.720">
    <property type="entry name" value="NAD(P)-binding Rossmann-like Domain"/>
    <property type="match status" value="1"/>
</dbReference>
<name>A0AAP9MFF9_CLOIN</name>
<protein>
    <submittedName>
        <fullName evidence="3">SDR family oxidoreductase</fullName>
    </submittedName>
</protein>
<dbReference type="GeneID" id="61926849"/>
<dbReference type="SUPFAM" id="SSF51735">
    <property type="entry name" value="NAD(P)-binding Rossmann-fold domains"/>
    <property type="match status" value="1"/>
</dbReference>
<comment type="similarity">
    <text evidence="1">Belongs to the short-chain dehydrogenases/reductases (SDR) family.</text>
</comment>
<dbReference type="FunFam" id="3.40.50.720:FF:000084">
    <property type="entry name" value="Short-chain dehydrogenase reductase"/>
    <property type="match status" value="1"/>
</dbReference>
<evidence type="ECO:0000313" key="4">
    <source>
        <dbReference type="Proteomes" id="UP000503330"/>
    </source>
</evidence>
<gene>
    <name evidence="3" type="ORF">G4D54_14890</name>
</gene>
<dbReference type="GO" id="GO:0016491">
    <property type="term" value="F:oxidoreductase activity"/>
    <property type="evidence" value="ECO:0007669"/>
    <property type="project" value="UniProtKB-KW"/>
</dbReference>
<dbReference type="Pfam" id="PF13561">
    <property type="entry name" value="adh_short_C2"/>
    <property type="match status" value="1"/>
</dbReference>
<dbReference type="InterPro" id="IPR036291">
    <property type="entry name" value="NAD(P)-bd_dom_sf"/>
</dbReference>
<dbReference type="RefSeq" id="WP_002609918.1">
    <property type="nucleotide sequence ID" value="NZ_BAAACC010000010.1"/>
</dbReference>
<dbReference type="InterPro" id="IPR002347">
    <property type="entry name" value="SDR_fam"/>
</dbReference>
<dbReference type="EMBL" id="CP048838">
    <property type="protein sequence ID" value="QJA03635.1"/>
    <property type="molecule type" value="Genomic_DNA"/>
</dbReference>